<accession>A0AA38GED0</accession>
<feature type="transmembrane region" description="Helical" evidence="8">
    <location>
        <begin position="315"/>
        <end position="341"/>
    </location>
</feature>
<keyword evidence="5 8" id="KW-0812">Transmembrane</keyword>
<dbReference type="GO" id="GO:0016036">
    <property type="term" value="P:cellular response to phosphate starvation"/>
    <property type="evidence" value="ECO:0007669"/>
    <property type="project" value="InterPro"/>
</dbReference>
<keyword evidence="4" id="KW-0592">Phosphate transport</keyword>
<comment type="subcellular location">
    <subcellularLocation>
        <location evidence="1">Endomembrane system</location>
        <topology evidence="1">Multi-pass membrane protein</topology>
    </subcellularLocation>
</comment>
<organism evidence="10 11">
    <name type="scientific">Taxus chinensis</name>
    <name type="common">Chinese yew</name>
    <name type="synonym">Taxus wallichiana var. chinensis</name>
    <dbReference type="NCBI Taxonomy" id="29808"/>
    <lineage>
        <taxon>Eukaryota</taxon>
        <taxon>Viridiplantae</taxon>
        <taxon>Streptophyta</taxon>
        <taxon>Embryophyta</taxon>
        <taxon>Tracheophyta</taxon>
        <taxon>Spermatophyta</taxon>
        <taxon>Pinopsida</taxon>
        <taxon>Pinidae</taxon>
        <taxon>Conifers II</taxon>
        <taxon>Cupressales</taxon>
        <taxon>Taxaceae</taxon>
        <taxon>Taxus</taxon>
    </lineage>
</organism>
<feature type="transmembrane region" description="Helical" evidence="8">
    <location>
        <begin position="395"/>
        <end position="413"/>
    </location>
</feature>
<proteinExistence type="inferred from homology"/>
<dbReference type="InterPro" id="IPR004342">
    <property type="entry name" value="EXS_C"/>
</dbReference>
<evidence type="ECO:0000256" key="1">
    <source>
        <dbReference type="ARBA" id="ARBA00004127"/>
    </source>
</evidence>
<sequence>MVKFSKQLEAQLIPEWKRAFLDYCQLKKDIKKIKLLRKKAAETRNYDGDEHRSIFNIFGHTTDTVGDYFRTRTRSWITRARDPHVIQVRERGEDVYETELVQLFEEVDSEAAKAFFASLDGQLNQVNQFYRRKEAEFIQRGETLKEQMKILVSIRSFTSSSITPINKKKIESAEKIIRGAFVELYRALGLLRTYSSLNMVAFGKILKKFDKASSQHVGPVYLRTVERSYFNSSDKVVKLGDEVESMFIKYFTEDDRKKAMKFLRPKQIKDSHALTFFIGLFTGGFLALFVGYVILAHLSGIYTDPTHSGYIETVYPVFSVFVLLNLHVFLYGCNIFAWRNARINYSFIFEFAPNTELKYRDVFLMCSTLMMVVVGGMVAHLTLQAKGFSPLEINTIPASLLLVSISTISVTLLRHLEFIACYYIGGSFRRDDYGTCTHNKVYREMAYVVSFLPYYWRALQCLRRWIEEGDANHLGNLGKYVAAIFAVGTRLENEHLNNVGKFRAVKLVPLPFRELDAE</sequence>
<keyword evidence="11" id="KW-1185">Reference proteome</keyword>
<evidence type="ECO:0000256" key="7">
    <source>
        <dbReference type="ARBA" id="ARBA00023136"/>
    </source>
</evidence>
<evidence type="ECO:0000313" key="10">
    <source>
        <dbReference type="EMBL" id="KAH9320185.1"/>
    </source>
</evidence>
<feature type="transmembrane region" description="Helical" evidence="8">
    <location>
        <begin position="362"/>
        <end position="383"/>
    </location>
</feature>
<gene>
    <name evidence="10" type="ORF">KI387_021954</name>
</gene>
<dbReference type="PROSITE" id="PS51382">
    <property type="entry name" value="SPX"/>
    <property type="match status" value="1"/>
</dbReference>
<dbReference type="InterPro" id="IPR034092">
    <property type="entry name" value="PHO1_SPX"/>
</dbReference>
<evidence type="ECO:0000256" key="6">
    <source>
        <dbReference type="ARBA" id="ARBA00022989"/>
    </source>
</evidence>
<protein>
    <recommendedName>
        <fullName evidence="9">SPX domain-containing protein</fullName>
    </recommendedName>
</protein>
<evidence type="ECO:0000256" key="4">
    <source>
        <dbReference type="ARBA" id="ARBA00022592"/>
    </source>
</evidence>
<evidence type="ECO:0000256" key="5">
    <source>
        <dbReference type="ARBA" id="ARBA00022692"/>
    </source>
</evidence>
<keyword evidence="3" id="KW-0813">Transport</keyword>
<feature type="transmembrane region" description="Helical" evidence="8">
    <location>
        <begin position="273"/>
        <end position="295"/>
    </location>
</feature>
<feature type="domain" description="SPX" evidence="9">
    <location>
        <begin position="2"/>
        <end position="223"/>
    </location>
</feature>
<dbReference type="GO" id="GO:0016020">
    <property type="term" value="C:membrane"/>
    <property type="evidence" value="ECO:0007669"/>
    <property type="project" value="InterPro"/>
</dbReference>
<evidence type="ECO:0000313" key="11">
    <source>
        <dbReference type="Proteomes" id="UP000824469"/>
    </source>
</evidence>
<dbReference type="Pfam" id="PF03124">
    <property type="entry name" value="EXS"/>
    <property type="match status" value="2"/>
</dbReference>
<evidence type="ECO:0000256" key="3">
    <source>
        <dbReference type="ARBA" id="ARBA00022448"/>
    </source>
</evidence>
<dbReference type="EMBL" id="JAHRHJ020000004">
    <property type="protein sequence ID" value="KAH9320185.1"/>
    <property type="molecule type" value="Genomic_DNA"/>
</dbReference>
<dbReference type="InterPro" id="IPR004331">
    <property type="entry name" value="SPX_dom"/>
</dbReference>
<dbReference type="GO" id="GO:0006817">
    <property type="term" value="P:phosphate ion transport"/>
    <property type="evidence" value="ECO:0007669"/>
    <property type="project" value="UniProtKB-KW"/>
</dbReference>
<comment type="caution">
    <text evidence="10">The sequence shown here is derived from an EMBL/GenBank/DDBJ whole genome shotgun (WGS) entry which is preliminary data.</text>
</comment>
<dbReference type="InterPro" id="IPR052486">
    <property type="entry name" value="PHO1"/>
</dbReference>
<dbReference type="CDD" id="cd14476">
    <property type="entry name" value="SPX_PHO1_like"/>
    <property type="match status" value="1"/>
</dbReference>
<evidence type="ECO:0000259" key="9">
    <source>
        <dbReference type="PROSITE" id="PS51382"/>
    </source>
</evidence>
<name>A0AA38GED0_TAXCH</name>
<keyword evidence="7 8" id="KW-0472">Membrane</keyword>
<dbReference type="Pfam" id="PF03105">
    <property type="entry name" value="SPX"/>
    <property type="match status" value="2"/>
</dbReference>
<dbReference type="Proteomes" id="UP000824469">
    <property type="component" value="Unassembled WGS sequence"/>
</dbReference>
<reference evidence="10 11" key="1">
    <citation type="journal article" date="2021" name="Nat. Plants">
        <title>The Taxus genome provides insights into paclitaxel biosynthesis.</title>
        <authorList>
            <person name="Xiong X."/>
            <person name="Gou J."/>
            <person name="Liao Q."/>
            <person name="Li Y."/>
            <person name="Zhou Q."/>
            <person name="Bi G."/>
            <person name="Li C."/>
            <person name="Du R."/>
            <person name="Wang X."/>
            <person name="Sun T."/>
            <person name="Guo L."/>
            <person name="Liang H."/>
            <person name="Lu P."/>
            <person name="Wu Y."/>
            <person name="Zhang Z."/>
            <person name="Ro D.K."/>
            <person name="Shang Y."/>
            <person name="Huang S."/>
            <person name="Yan J."/>
        </authorList>
    </citation>
    <scope>NUCLEOTIDE SEQUENCE [LARGE SCALE GENOMIC DNA]</scope>
    <source>
        <strain evidence="10">Ta-2019</strain>
    </source>
</reference>
<comment type="similarity">
    <text evidence="2">Belongs to the SYG1 (TC 2.A.94) family.</text>
</comment>
<dbReference type="PANTHER" id="PTHR48477">
    <property type="entry name" value="PHOSPHATE TRANSPORTER PHO1"/>
    <property type="match status" value="1"/>
</dbReference>
<dbReference type="PANTHER" id="PTHR48477:SF1">
    <property type="entry name" value="PHOSPHATE TRANSPORTER PHO1"/>
    <property type="match status" value="1"/>
</dbReference>
<dbReference type="OMA" id="YGWNVYL"/>
<keyword evidence="6 8" id="KW-1133">Transmembrane helix</keyword>
<evidence type="ECO:0000256" key="2">
    <source>
        <dbReference type="ARBA" id="ARBA00009665"/>
    </source>
</evidence>
<dbReference type="GO" id="GO:0012505">
    <property type="term" value="C:endomembrane system"/>
    <property type="evidence" value="ECO:0007669"/>
    <property type="project" value="UniProtKB-SubCell"/>
</dbReference>
<dbReference type="AlphaFoldDB" id="A0AA38GED0"/>
<evidence type="ECO:0000256" key="8">
    <source>
        <dbReference type="SAM" id="Phobius"/>
    </source>
</evidence>